<evidence type="ECO:0000313" key="3">
    <source>
        <dbReference type="EnsemblMetazoa" id="ADIR011655-PA"/>
    </source>
</evidence>
<organism evidence="3 4">
    <name type="scientific">Anopheles dirus</name>
    <dbReference type="NCBI Taxonomy" id="7168"/>
    <lineage>
        <taxon>Eukaryota</taxon>
        <taxon>Metazoa</taxon>
        <taxon>Ecdysozoa</taxon>
        <taxon>Arthropoda</taxon>
        <taxon>Hexapoda</taxon>
        <taxon>Insecta</taxon>
        <taxon>Pterygota</taxon>
        <taxon>Neoptera</taxon>
        <taxon>Endopterygota</taxon>
        <taxon>Diptera</taxon>
        <taxon>Nematocera</taxon>
        <taxon>Culicoidea</taxon>
        <taxon>Culicidae</taxon>
        <taxon>Anophelinae</taxon>
        <taxon>Anopheles</taxon>
    </lineage>
</organism>
<feature type="compositionally biased region" description="Low complexity" evidence="2">
    <location>
        <begin position="94"/>
        <end position="108"/>
    </location>
</feature>
<accession>A0A182NVF4</accession>
<evidence type="ECO:0000313" key="4">
    <source>
        <dbReference type="Proteomes" id="UP000075884"/>
    </source>
</evidence>
<evidence type="ECO:0000256" key="2">
    <source>
        <dbReference type="SAM" id="MobiDB-lite"/>
    </source>
</evidence>
<dbReference type="VEuPathDB" id="VectorBase:ADIR011655"/>
<dbReference type="PANTHER" id="PTHR13456:SF0">
    <property type="entry name" value="UPF0729 PROTEIN C18ORF32"/>
    <property type="match status" value="1"/>
</dbReference>
<dbReference type="Proteomes" id="UP000075884">
    <property type="component" value="Unassembled WGS sequence"/>
</dbReference>
<dbReference type="Pfam" id="PF14975">
    <property type="entry name" value="DUF4512"/>
    <property type="match status" value="1"/>
</dbReference>
<reference evidence="4" key="1">
    <citation type="submission" date="2013-03" db="EMBL/GenBank/DDBJ databases">
        <title>The Genome Sequence of Anopheles dirus WRAIR2.</title>
        <authorList>
            <consortium name="The Broad Institute Genomics Platform"/>
            <person name="Neafsey D.E."/>
            <person name="Walton C."/>
            <person name="Walker B."/>
            <person name="Young S.K."/>
            <person name="Zeng Q."/>
            <person name="Gargeya S."/>
            <person name="Fitzgerald M."/>
            <person name="Haas B."/>
            <person name="Abouelleil A."/>
            <person name="Allen A.W."/>
            <person name="Alvarado L."/>
            <person name="Arachchi H.M."/>
            <person name="Berlin A.M."/>
            <person name="Chapman S.B."/>
            <person name="Gainer-Dewar J."/>
            <person name="Goldberg J."/>
            <person name="Griggs A."/>
            <person name="Gujja S."/>
            <person name="Hansen M."/>
            <person name="Howarth C."/>
            <person name="Imamovic A."/>
            <person name="Ireland A."/>
            <person name="Larimer J."/>
            <person name="McCowan C."/>
            <person name="Murphy C."/>
            <person name="Pearson M."/>
            <person name="Poon T.W."/>
            <person name="Priest M."/>
            <person name="Roberts A."/>
            <person name="Saif S."/>
            <person name="Shea T."/>
            <person name="Sisk P."/>
            <person name="Sykes S."/>
            <person name="Wortman J."/>
            <person name="Nusbaum C."/>
            <person name="Birren B."/>
        </authorList>
    </citation>
    <scope>NUCLEOTIDE SEQUENCE [LARGE SCALE GENOMIC DNA]</scope>
    <source>
        <strain evidence="4">WRAIR2</strain>
    </source>
</reference>
<dbReference type="InterPro" id="IPR026776">
    <property type="entry name" value="UPF0729_C18orf32-like"/>
</dbReference>
<protein>
    <submittedName>
        <fullName evidence="3">Uncharacterized protein</fullName>
    </submittedName>
</protein>
<dbReference type="EnsemblMetazoa" id="ADIR011655-RA">
    <property type="protein sequence ID" value="ADIR011655-PA"/>
    <property type="gene ID" value="ADIR011655"/>
</dbReference>
<sequence length="122" mass="13599">RQATWDFFCKRSNAPHLQSTETPEAKASPCVKMVCVPCFIVPLLLYLWHKFVQPILLKYWNPWEKKDKDGNVISTEPKLFDCSGGVCRFAGKKTAPPDAAGTDPATQTVTTAPDEVTDKKSL</sequence>
<name>A0A182NVF4_9DIPT</name>
<evidence type="ECO:0000256" key="1">
    <source>
        <dbReference type="ARBA" id="ARBA00007959"/>
    </source>
</evidence>
<proteinExistence type="inferred from homology"/>
<dbReference type="AlphaFoldDB" id="A0A182NVF4"/>
<comment type="similarity">
    <text evidence="1">Belongs to the UPF0729 family.</text>
</comment>
<dbReference type="PANTHER" id="PTHR13456">
    <property type="entry name" value="UPF0729 PROTEIN C18ORF32"/>
    <property type="match status" value="1"/>
</dbReference>
<keyword evidence="4" id="KW-1185">Reference proteome</keyword>
<reference evidence="3" key="2">
    <citation type="submission" date="2020-05" db="UniProtKB">
        <authorList>
            <consortium name="EnsemblMetazoa"/>
        </authorList>
    </citation>
    <scope>IDENTIFICATION</scope>
    <source>
        <strain evidence="3">WRAIR2</strain>
    </source>
</reference>
<feature type="region of interest" description="Disordered" evidence="2">
    <location>
        <begin position="94"/>
        <end position="122"/>
    </location>
</feature>